<feature type="chain" id="PRO_5045034171" description="Lipocalin-like domain-containing protein" evidence="1">
    <location>
        <begin position="30"/>
        <end position="159"/>
    </location>
</feature>
<feature type="signal peptide" evidence="1">
    <location>
        <begin position="1"/>
        <end position="29"/>
    </location>
</feature>
<dbReference type="Proteomes" id="UP001059401">
    <property type="component" value="Chromosome"/>
</dbReference>
<evidence type="ECO:0000313" key="3">
    <source>
        <dbReference type="EMBL" id="UTY28383.1"/>
    </source>
</evidence>
<accession>A0ABY5HTK4</accession>
<dbReference type="PROSITE" id="PS51257">
    <property type="entry name" value="PROKAR_LIPOPROTEIN"/>
    <property type="match status" value="1"/>
</dbReference>
<proteinExistence type="predicted"/>
<keyword evidence="1" id="KW-0732">Signal</keyword>
<reference evidence="2" key="1">
    <citation type="submission" date="2019-04" db="EMBL/GenBank/DDBJ databases">
        <title>Whole genome sequencing of oral phylogroup 2 treponemes.</title>
        <authorList>
            <person name="Chan Y."/>
            <person name="Zeng H.H."/>
            <person name="Yu X.L."/>
            <person name="Leung W.K."/>
            <person name="Watt R.M."/>
        </authorList>
    </citation>
    <scope>NUCLEOTIDE SEQUENCE</scope>
    <source>
        <strain evidence="2">OMZ 847</strain>
    </source>
</reference>
<dbReference type="RefSeq" id="WP_255806246.1">
    <property type="nucleotide sequence ID" value="NZ_CP038802.1"/>
</dbReference>
<sequence>MKQKRLVSMIGALVLIISAVALISGCQQANGNQNNTSSDWRPVSNKSDLVGTWKASVSGSGVVEKKIFYVASDFSGYFKIDADYSMADASFLASVGDVISGLEGIGFIVVHDSANKTIRATQNFTSTDLQEMVSLIKLNSSKTKIKFTAGENSVEYTKQ</sequence>
<keyword evidence="4" id="KW-1185">Reference proteome</keyword>
<dbReference type="EMBL" id="CP038802">
    <property type="protein sequence ID" value="UTY28383.1"/>
    <property type="molecule type" value="Genomic_DNA"/>
</dbReference>
<evidence type="ECO:0000313" key="4">
    <source>
        <dbReference type="Proteomes" id="UP001059401"/>
    </source>
</evidence>
<organism evidence="2 4">
    <name type="scientific">Treponema putidum</name>
    <dbReference type="NCBI Taxonomy" id="221027"/>
    <lineage>
        <taxon>Bacteria</taxon>
        <taxon>Pseudomonadati</taxon>
        <taxon>Spirochaetota</taxon>
        <taxon>Spirochaetia</taxon>
        <taxon>Spirochaetales</taxon>
        <taxon>Treponemataceae</taxon>
        <taxon>Treponema</taxon>
    </lineage>
</organism>
<evidence type="ECO:0008006" key="5">
    <source>
        <dbReference type="Google" id="ProtNLM"/>
    </source>
</evidence>
<protein>
    <recommendedName>
        <fullName evidence="5">Lipocalin-like domain-containing protein</fullName>
    </recommendedName>
</protein>
<gene>
    <name evidence="2" type="ORF">E4N76_04780</name>
    <name evidence="3" type="ORF">E4N76_04820</name>
</gene>
<name>A0ABY5HTK4_9SPIR</name>
<dbReference type="EMBL" id="CP038802">
    <property type="protein sequence ID" value="UTY28375.1"/>
    <property type="molecule type" value="Genomic_DNA"/>
</dbReference>
<evidence type="ECO:0000313" key="2">
    <source>
        <dbReference type="EMBL" id="UTY28375.1"/>
    </source>
</evidence>
<evidence type="ECO:0000256" key="1">
    <source>
        <dbReference type="SAM" id="SignalP"/>
    </source>
</evidence>